<organism evidence="2 3">
    <name type="scientific">Knipowitschia caucasica</name>
    <name type="common">Caucasian dwarf goby</name>
    <name type="synonym">Pomatoschistus caucasicus</name>
    <dbReference type="NCBI Taxonomy" id="637954"/>
    <lineage>
        <taxon>Eukaryota</taxon>
        <taxon>Metazoa</taxon>
        <taxon>Chordata</taxon>
        <taxon>Craniata</taxon>
        <taxon>Vertebrata</taxon>
        <taxon>Euteleostomi</taxon>
        <taxon>Actinopterygii</taxon>
        <taxon>Neopterygii</taxon>
        <taxon>Teleostei</taxon>
        <taxon>Neoteleostei</taxon>
        <taxon>Acanthomorphata</taxon>
        <taxon>Gobiaria</taxon>
        <taxon>Gobiiformes</taxon>
        <taxon>Gobioidei</taxon>
        <taxon>Gobiidae</taxon>
        <taxon>Gobiinae</taxon>
        <taxon>Knipowitschia</taxon>
    </lineage>
</organism>
<reference evidence="2 3" key="1">
    <citation type="submission" date="2024-04" db="EMBL/GenBank/DDBJ databases">
        <authorList>
            <person name="Waldvogel A.-M."/>
            <person name="Schoenle A."/>
        </authorList>
    </citation>
    <scope>NUCLEOTIDE SEQUENCE [LARGE SCALE GENOMIC DNA]</scope>
</reference>
<accession>A0AAV2J0F5</accession>
<sequence>MNGPGCWEATSRPFWGEVGGGAGGAWSCRRFYAIGRITLSAPAKADAGGGLLAFLQPLVLRVCKLCCVVPSLGLLLFLLRSPIRRSRQSRLKQKVAAIVGSLVAAPLALIWLGCGGGSSASGRSCIAIGTMRPWESGGGGVSRVRLTLLGCVGWGDNGCGSGYKEARGVSDRDGGPPAVHSVRNGQTEFRGVLGHLQLWGGGVSERHQQDFLHHSPLMSGAVGCGAGGSGLGCVGLLKRK</sequence>
<dbReference type="Proteomes" id="UP001497482">
    <property type="component" value="Chromosome 1"/>
</dbReference>
<name>A0AAV2J0F5_KNICA</name>
<keyword evidence="1" id="KW-0812">Transmembrane</keyword>
<proteinExistence type="predicted"/>
<feature type="transmembrane region" description="Helical" evidence="1">
    <location>
        <begin position="95"/>
        <end position="113"/>
    </location>
</feature>
<evidence type="ECO:0000313" key="3">
    <source>
        <dbReference type="Proteomes" id="UP001497482"/>
    </source>
</evidence>
<gene>
    <name evidence="2" type="ORF">KC01_LOCUS1378</name>
</gene>
<keyword evidence="3" id="KW-1185">Reference proteome</keyword>
<evidence type="ECO:0000313" key="2">
    <source>
        <dbReference type="EMBL" id="CAL1568839.1"/>
    </source>
</evidence>
<keyword evidence="1" id="KW-1133">Transmembrane helix</keyword>
<evidence type="ECO:0000256" key="1">
    <source>
        <dbReference type="SAM" id="Phobius"/>
    </source>
</evidence>
<protein>
    <submittedName>
        <fullName evidence="2">Uncharacterized protein</fullName>
    </submittedName>
</protein>
<dbReference type="AlphaFoldDB" id="A0AAV2J0F5"/>
<keyword evidence="1" id="KW-0472">Membrane</keyword>
<dbReference type="EMBL" id="OZ035823">
    <property type="protein sequence ID" value="CAL1568839.1"/>
    <property type="molecule type" value="Genomic_DNA"/>
</dbReference>
<feature type="transmembrane region" description="Helical" evidence="1">
    <location>
        <begin position="58"/>
        <end position="79"/>
    </location>
</feature>